<reference evidence="3" key="1">
    <citation type="submission" date="2021-06" db="EMBL/GenBank/DDBJ databases">
        <authorList>
            <person name="Kallberg Y."/>
            <person name="Tangrot J."/>
            <person name="Rosling A."/>
        </authorList>
    </citation>
    <scope>NUCLEOTIDE SEQUENCE</scope>
    <source>
        <strain evidence="3">CL551</strain>
    </source>
</reference>
<keyword evidence="2" id="KW-1133">Transmembrane helix</keyword>
<evidence type="ECO:0000313" key="3">
    <source>
        <dbReference type="EMBL" id="CAG8520887.1"/>
    </source>
</evidence>
<sequence length="338" mass="39008">MFTSLFEMWKVEEICDLFLTDNTKLRRVLFALLFSELFHALAHLKVLLSIRFPNGHYTAKQLWNRSFYFLCDILSVVVSCMVLNLIFVDNGDLEGRDKHGYIFVRLNKDEMKLLHPITTILAAGHFLLHFFYISGWFSGYWTYLKNQRRESKARENKSIGIDGVDDKGSTKSNTITTSPQDTAHLQKKREPENNDLIDFDGEPTIPLSTEESKTATQLFLTLDESVVCENSGDTFFTCESTFSTMIETSITRDSISRRNNANDTEITDKKSRDDEILSDHANFLGNKFVRNVLVWSAAQGWEAKKKTKWHWWHTIGTCYDILVHTVTFCWLARALGDL</sequence>
<proteinExistence type="predicted"/>
<dbReference type="Proteomes" id="UP000789342">
    <property type="component" value="Unassembled WGS sequence"/>
</dbReference>
<feature type="compositionally biased region" description="Polar residues" evidence="1">
    <location>
        <begin position="170"/>
        <end position="183"/>
    </location>
</feature>
<feature type="transmembrane region" description="Helical" evidence="2">
    <location>
        <begin position="67"/>
        <end position="88"/>
    </location>
</feature>
<keyword evidence="4" id="KW-1185">Reference proteome</keyword>
<gene>
    <name evidence="3" type="ORF">AMORRO_LOCUS4197</name>
</gene>
<feature type="transmembrane region" description="Helical" evidence="2">
    <location>
        <begin position="120"/>
        <end position="144"/>
    </location>
</feature>
<evidence type="ECO:0000313" key="4">
    <source>
        <dbReference type="Proteomes" id="UP000789342"/>
    </source>
</evidence>
<comment type="caution">
    <text evidence="3">The sequence shown here is derived from an EMBL/GenBank/DDBJ whole genome shotgun (WGS) entry which is preliminary data.</text>
</comment>
<keyword evidence="2" id="KW-0472">Membrane</keyword>
<evidence type="ECO:0000256" key="2">
    <source>
        <dbReference type="SAM" id="Phobius"/>
    </source>
</evidence>
<name>A0A9N9A9D1_9GLOM</name>
<keyword evidence="2" id="KW-0812">Transmembrane</keyword>
<organism evidence="3 4">
    <name type="scientific">Acaulospora morrowiae</name>
    <dbReference type="NCBI Taxonomy" id="94023"/>
    <lineage>
        <taxon>Eukaryota</taxon>
        <taxon>Fungi</taxon>
        <taxon>Fungi incertae sedis</taxon>
        <taxon>Mucoromycota</taxon>
        <taxon>Glomeromycotina</taxon>
        <taxon>Glomeromycetes</taxon>
        <taxon>Diversisporales</taxon>
        <taxon>Acaulosporaceae</taxon>
        <taxon>Acaulospora</taxon>
    </lineage>
</organism>
<dbReference type="AlphaFoldDB" id="A0A9N9A9D1"/>
<protein>
    <submittedName>
        <fullName evidence="3">17322_t:CDS:1</fullName>
    </submittedName>
</protein>
<dbReference type="OrthoDB" id="2375596at2759"/>
<feature type="region of interest" description="Disordered" evidence="1">
    <location>
        <begin position="155"/>
        <end position="203"/>
    </location>
</feature>
<dbReference type="EMBL" id="CAJVPV010002210">
    <property type="protein sequence ID" value="CAG8520887.1"/>
    <property type="molecule type" value="Genomic_DNA"/>
</dbReference>
<evidence type="ECO:0000256" key="1">
    <source>
        <dbReference type="SAM" id="MobiDB-lite"/>
    </source>
</evidence>
<accession>A0A9N9A9D1</accession>